<keyword evidence="3" id="KW-1185">Reference proteome</keyword>
<feature type="compositionally biased region" description="Basic and acidic residues" evidence="1">
    <location>
        <begin position="104"/>
        <end position="126"/>
    </location>
</feature>
<dbReference type="AlphaFoldDB" id="A0A8J5VIR9"/>
<organism evidence="2 3">
    <name type="scientific">Zizania palustris</name>
    <name type="common">Northern wild rice</name>
    <dbReference type="NCBI Taxonomy" id="103762"/>
    <lineage>
        <taxon>Eukaryota</taxon>
        <taxon>Viridiplantae</taxon>
        <taxon>Streptophyta</taxon>
        <taxon>Embryophyta</taxon>
        <taxon>Tracheophyta</taxon>
        <taxon>Spermatophyta</taxon>
        <taxon>Magnoliopsida</taxon>
        <taxon>Liliopsida</taxon>
        <taxon>Poales</taxon>
        <taxon>Poaceae</taxon>
        <taxon>BOP clade</taxon>
        <taxon>Oryzoideae</taxon>
        <taxon>Oryzeae</taxon>
        <taxon>Zizaniinae</taxon>
        <taxon>Zizania</taxon>
    </lineage>
</organism>
<comment type="caution">
    <text evidence="2">The sequence shown here is derived from an EMBL/GenBank/DDBJ whole genome shotgun (WGS) entry which is preliminary data.</text>
</comment>
<gene>
    <name evidence="2" type="ORF">GUJ93_ZPchr0003g17311</name>
</gene>
<dbReference type="EMBL" id="JAAALK010000286">
    <property type="protein sequence ID" value="KAG8061411.1"/>
    <property type="molecule type" value="Genomic_DNA"/>
</dbReference>
<sequence>MGSDDGMKELIEKLAAKIDDLKTSLDKLAPLAPVAEQLATLPSKVVALQSSAFENQEQVRALNLAILRAENAQREGRPHAEDNGNTTGEGSINRARQGPVPPLENDRLPPRGRFRQELPEQGRGHYDEEEDALDSRFHPRFLRPCQEPLSEGNLKTYLAEGIKRRSCEALKGTSCGEKMLPGDIELVEGLNKDNIRRTSAIDQYSPNFRSCNISSDDKGSTWGNFIPAASAAEKDIGTWDHSGISAADEEVPIWPTSRTYSLRCLFDMLPRVPPLEIGRTTLLPRS</sequence>
<reference evidence="2" key="1">
    <citation type="journal article" date="2021" name="bioRxiv">
        <title>Whole Genome Assembly and Annotation of Northern Wild Rice, Zizania palustris L., Supports a Whole Genome Duplication in the Zizania Genus.</title>
        <authorList>
            <person name="Haas M."/>
            <person name="Kono T."/>
            <person name="Macchietto M."/>
            <person name="Millas R."/>
            <person name="McGilp L."/>
            <person name="Shao M."/>
            <person name="Duquette J."/>
            <person name="Hirsch C.N."/>
            <person name="Kimball J."/>
        </authorList>
    </citation>
    <scope>NUCLEOTIDE SEQUENCE</scope>
    <source>
        <tissue evidence="2">Fresh leaf tissue</tissue>
    </source>
</reference>
<evidence type="ECO:0000256" key="1">
    <source>
        <dbReference type="SAM" id="MobiDB-lite"/>
    </source>
</evidence>
<feature type="region of interest" description="Disordered" evidence="1">
    <location>
        <begin position="72"/>
        <end position="130"/>
    </location>
</feature>
<feature type="compositionally biased region" description="Basic and acidic residues" evidence="1">
    <location>
        <begin position="72"/>
        <end position="82"/>
    </location>
</feature>
<evidence type="ECO:0000313" key="2">
    <source>
        <dbReference type="EMBL" id="KAG8061411.1"/>
    </source>
</evidence>
<name>A0A8J5VIR9_ZIZPA</name>
<evidence type="ECO:0000313" key="3">
    <source>
        <dbReference type="Proteomes" id="UP000729402"/>
    </source>
</evidence>
<proteinExistence type="predicted"/>
<protein>
    <submittedName>
        <fullName evidence="2">Uncharacterized protein</fullName>
    </submittedName>
</protein>
<dbReference type="Proteomes" id="UP000729402">
    <property type="component" value="Unassembled WGS sequence"/>
</dbReference>
<reference evidence="2" key="2">
    <citation type="submission" date="2021-02" db="EMBL/GenBank/DDBJ databases">
        <authorList>
            <person name="Kimball J.A."/>
            <person name="Haas M.W."/>
            <person name="Macchietto M."/>
            <person name="Kono T."/>
            <person name="Duquette J."/>
            <person name="Shao M."/>
        </authorList>
    </citation>
    <scope>NUCLEOTIDE SEQUENCE</scope>
    <source>
        <tissue evidence="2">Fresh leaf tissue</tissue>
    </source>
</reference>
<accession>A0A8J5VIR9</accession>